<dbReference type="Gene3D" id="1.10.287.370">
    <property type="match status" value="1"/>
</dbReference>
<evidence type="ECO:0000256" key="4">
    <source>
        <dbReference type="ARBA" id="ARBA00025077"/>
    </source>
</evidence>
<dbReference type="GO" id="GO:0016272">
    <property type="term" value="C:prefoldin complex"/>
    <property type="evidence" value="ECO:0007669"/>
    <property type="project" value="UniProtKB-UniRule"/>
</dbReference>
<evidence type="ECO:0000256" key="5">
    <source>
        <dbReference type="ARBA" id="ARBA00044156"/>
    </source>
</evidence>
<dbReference type="SUPFAM" id="SSF46579">
    <property type="entry name" value="Prefoldin"/>
    <property type="match status" value="1"/>
</dbReference>
<keyword evidence="10" id="KW-1185">Reference proteome</keyword>
<evidence type="ECO:0000313" key="9">
    <source>
        <dbReference type="EMBL" id="ADB57303.1"/>
    </source>
</evidence>
<gene>
    <name evidence="7" type="primary">pfdA</name>
    <name evidence="9" type="ordered locus">Arcpr_0233</name>
</gene>
<comment type="similarity">
    <text evidence="7">Belongs to the prefoldin alpha subunit family.</text>
</comment>
<dbReference type="GO" id="GO:0051082">
    <property type="term" value="F:unfolded protein binding"/>
    <property type="evidence" value="ECO:0007669"/>
    <property type="project" value="UniProtKB-UniRule"/>
</dbReference>
<evidence type="ECO:0000256" key="1">
    <source>
        <dbReference type="ARBA" id="ARBA00010048"/>
    </source>
</evidence>
<dbReference type="Proteomes" id="UP000001901">
    <property type="component" value="Chromosome"/>
</dbReference>
<keyword evidence="3 7" id="KW-0143">Chaperone</keyword>
<dbReference type="EMBL" id="CP001857">
    <property type="protein sequence ID" value="ADB57303.1"/>
    <property type="molecule type" value="Genomic_DNA"/>
</dbReference>
<evidence type="ECO:0000256" key="7">
    <source>
        <dbReference type="HAMAP-Rule" id="MF_00308"/>
    </source>
</evidence>
<proteinExistence type="inferred from homology"/>
<keyword evidence="8" id="KW-0175">Coiled coil</keyword>
<comment type="function">
    <text evidence="4 7">Molecular chaperone capable of stabilizing a range of proteins. Seems to fulfill an ATP-independent, HSP70-like function in archaeal de novo protein folding.</text>
</comment>
<feature type="coiled-coil region" evidence="8">
    <location>
        <begin position="5"/>
        <end position="32"/>
    </location>
</feature>
<dbReference type="STRING" id="572546.Arcpr_0233"/>
<dbReference type="CDD" id="cd23160">
    <property type="entry name" value="Prefoldin_alpha_GimC"/>
    <property type="match status" value="1"/>
</dbReference>
<comment type="subunit">
    <text evidence="2 7">Heterohexamer of two alpha and four beta subunits.</text>
</comment>
<evidence type="ECO:0000256" key="2">
    <source>
        <dbReference type="ARBA" id="ARBA00011716"/>
    </source>
</evidence>
<dbReference type="KEGG" id="apo:Arcpr_0233"/>
<dbReference type="eggNOG" id="arCOG01341">
    <property type="taxonomic scope" value="Archaea"/>
</dbReference>
<evidence type="ECO:0000256" key="3">
    <source>
        <dbReference type="ARBA" id="ARBA00023186"/>
    </source>
</evidence>
<dbReference type="PANTHER" id="PTHR12674:SF2">
    <property type="entry name" value="PREFOLDIN SUBUNIT 5"/>
    <property type="match status" value="1"/>
</dbReference>
<evidence type="ECO:0000256" key="8">
    <source>
        <dbReference type="SAM" id="Coils"/>
    </source>
</evidence>
<protein>
    <recommendedName>
        <fullName evidence="5 7">Prefoldin subunit alpha</fullName>
    </recommendedName>
    <alternativeName>
        <fullName evidence="6 7">GimC subunit alpha</fullName>
    </alternativeName>
</protein>
<accession>D2RG78</accession>
<comment type="similarity">
    <text evidence="1">Belongs to the prefoldin subunit alpha family.</text>
</comment>
<dbReference type="PANTHER" id="PTHR12674">
    <property type="entry name" value="PREFOLDIN SUBUNIT 5"/>
    <property type="match status" value="1"/>
</dbReference>
<comment type="subcellular location">
    <subcellularLocation>
        <location evidence="7">Cytoplasm</location>
    </subcellularLocation>
</comment>
<name>D2RG78_ARCPA</name>
<organism evidence="9 10">
    <name type="scientific">Archaeoglobus profundus (strain DSM 5631 / JCM 9629 / NBRC 100127 / Av18)</name>
    <dbReference type="NCBI Taxonomy" id="572546"/>
    <lineage>
        <taxon>Archaea</taxon>
        <taxon>Methanobacteriati</taxon>
        <taxon>Methanobacteriota</taxon>
        <taxon>Archaeoglobi</taxon>
        <taxon>Archaeoglobales</taxon>
        <taxon>Archaeoglobaceae</taxon>
        <taxon>Archaeoglobus</taxon>
    </lineage>
</organism>
<dbReference type="InterPro" id="IPR009053">
    <property type="entry name" value="Prefoldin"/>
</dbReference>
<reference evidence="9 10" key="1">
    <citation type="journal article" date="2010" name="Stand. Genomic Sci.">
        <title>Complete genome sequence of Archaeoglobus profundus type strain (AV18).</title>
        <authorList>
            <person name="von Jan M."/>
            <person name="Lapidus A."/>
            <person name="Del Rio T.G."/>
            <person name="Copeland A."/>
            <person name="Tice H."/>
            <person name="Cheng J.F."/>
            <person name="Lucas S."/>
            <person name="Chen F."/>
            <person name="Nolan M."/>
            <person name="Goodwin L."/>
            <person name="Han C."/>
            <person name="Pitluck S."/>
            <person name="Liolios K."/>
            <person name="Ivanova N."/>
            <person name="Mavromatis K."/>
            <person name="Ovchinnikova G."/>
            <person name="Chertkov O."/>
            <person name="Pati A."/>
            <person name="Chen A."/>
            <person name="Palaniappan K."/>
            <person name="Land M."/>
            <person name="Hauser L."/>
            <person name="Chang Y.J."/>
            <person name="Jeffries C.D."/>
            <person name="Saunders E."/>
            <person name="Brettin T."/>
            <person name="Detter J.C."/>
            <person name="Chain P."/>
            <person name="Eichinger K."/>
            <person name="Huber H."/>
            <person name="Spring S."/>
            <person name="Rohde M."/>
            <person name="Goker M."/>
            <person name="Wirth R."/>
            <person name="Woyke T."/>
            <person name="Bristow J."/>
            <person name="Eisen J.A."/>
            <person name="Markowitz V."/>
            <person name="Hugenholtz P."/>
            <person name="Kyrpides N.C."/>
            <person name="Klenk H.P."/>
        </authorList>
    </citation>
    <scope>NUCLEOTIDE SEQUENCE [LARGE SCALE GENOMIC DNA]</scope>
    <source>
        <strain evidence="10">DSM 5631 / JCM 9629 / NBRC 100127 / Av18</strain>
    </source>
</reference>
<dbReference type="InterPro" id="IPR004127">
    <property type="entry name" value="Prefoldin_subunit_alpha"/>
</dbReference>
<dbReference type="GO" id="GO:0006457">
    <property type="term" value="P:protein folding"/>
    <property type="evidence" value="ECO:0007669"/>
    <property type="project" value="UniProtKB-UniRule"/>
</dbReference>
<evidence type="ECO:0000256" key="6">
    <source>
        <dbReference type="ARBA" id="ARBA00044231"/>
    </source>
</evidence>
<dbReference type="NCBIfam" id="TIGR00293">
    <property type="entry name" value="prefoldin subunit alpha"/>
    <property type="match status" value="1"/>
</dbReference>
<dbReference type="GO" id="GO:0005737">
    <property type="term" value="C:cytoplasm"/>
    <property type="evidence" value="ECO:0007669"/>
    <property type="project" value="UniProtKB-SubCell"/>
</dbReference>
<sequence length="136" mass="15560">MEKEVEEKLYILQQLQSEAEAIQRRIIELELVDSQLEKTIESLEYFNSLDGTVEALMNLGGGIFAYVDVKNAKKMLVDVGAGVVVEKEVGEAIEFLKKKRELIQKNVANLEQVLQQIIEKVRQIQVELAKKEEEKK</sequence>
<keyword evidence="7" id="KW-0963">Cytoplasm</keyword>
<evidence type="ECO:0000313" key="10">
    <source>
        <dbReference type="Proteomes" id="UP000001901"/>
    </source>
</evidence>
<dbReference type="InterPro" id="IPR011599">
    <property type="entry name" value="PFD_alpha_archaea"/>
</dbReference>
<dbReference type="PaxDb" id="572546-Arcpr_0233"/>
<dbReference type="Pfam" id="PF02996">
    <property type="entry name" value="Prefoldin"/>
    <property type="match status" value="1"/>
</dbReference>
<feature type="coiled-coil region" evidence="8">
    <location>
        <begin position="93"/>
        <end position="134"/>
    </location>
</feature>
<dbReference type="AlphaFoldDB" id="D2RG78"/>
<dbReference type="HOGENOM" id="CLU_091867_1_4_2"/>
<dbReference type="HAMAP" id="MF_00308">
    <property type="entry name" value="PfdA"/>
    <property type="match status" value="1"/>
</dbReference>